<sequence>MVMVTRYLSRPNNVLINKLGHGTTWKTPSAFSHTTRRFFFLFKVFFNRFFDFIWRSGLLHTNHPFGGCFFFKSNLLVLPLIRSVEDVNKYFRLTRIRSSSRLKGKRFFVSRRYLHYLSLGEFYLYRLNNLILILLFIHIPEPIKRRFFLAEYLGLGNVQSKEGFRLPSLPLVTFTQSSAFIFFTKIFYLL</sequence>
<accession>D1LDQ7</accession>
<feature type="transmembrane region" description="Helical" evidence="1">
    <location>
        <begin position="113"/>
        <end position="139"/>
    </location>
</feature>
<geneLocation type="mitochondrion" evidence="2"/>
<protein>
    <submittedName>
        <fullName evidence="2">Uncharacterized protein ORF190</fullName>
    </submittedName>
</protein>
<keyword evidence="1" id="KW-0812">Transmembrane</keyword>
<dbReference type="EMBL" id="GQ903130">
    <property type="protein sequence ID" value="ACX30972.1"/>
    <property type="molecule type" value="Genomic_DNA"/>
</dbReference>
<evidence type="ECO:0000313" key="2">
    <source>
        <dbReference type="EMBL" id="ACX30972.1"/>
    </source>
</evidence>
<reference evidence="2" key="1">
    <citation type="journal article" date="2009" name="BMC Genomics">
        <title>The mitochondrial genomes of the ciliates Euplotes minuta and Euplotes crassus.</title>
        <authorList>
            <person name="de Graaf R.M."/>
            <person name="van Alen T.A."/>
            <person name="Dutilh B.E."/>
            <person name="Kuiper J.W."/>
            <person name="van Zoggel H.J."/>
            <person name="Huynh M.B."/>
            <person name="Gortz H.D."/>
            <person name="Huynen M.A."/>
            <person name="Hackstein J.H."/>
        </authorList>
    </citation>
    <scope>NUCLEOTIDE SEQUENCE</scope>
</reference>
<proteinExistence type="predicted"/>
<dbReference type="AlphaFoldDB" id="D1LDQ7"/>
<keyword evidence="1" id="KW-1133">Transmembrane helix</keyword>
<gene>
    <name evidence="2" type="primary">ORF190</name>
</gene>
<organism evidence="2">
    <name type="scientific">Moneuplotes minuta</name>
    <dbReference type="NCBI Taxonomy" id="74792"/>
    <lineage>
        <taxon>Eukaryota</taxon>
        <taxon>Sar</taxon>
        <taxon>Alveolata</taxon>
        <taxon>Ciliophora</taxon>
        <taxon>Intramacronucleata</taxon>
        <taxon>Spirotrichea</taxon>
        <taxon>Hypotrichia</taxon>
        <taxon>Euplotida</taxon>
        <taxon>Euplotidae</taxon>
        <taxon>Moneuplotes</taxon>
    </lineage>
</organism>
<name>D1LDQ7_9SPIT</name>
<keyword evidence="1" id="KW-0472">Membrane</keyword>
<keyword evidence="2" id="KW-0496">Mitochondrion</keyword>
<evidence type="ECO:0000256" key="1">
    <source>
        <dbReference type="SAM" id="Phobius"/>
    </source>
</evidence>